<feature type="compositionally biased region" description="Polar residues" evidence="1">
    <location>
        <begin position="53"/>
        <end position="65"/>
    </location>
</feature>
<dbReference type="Proteomes" id="UP000696485">
    <property type="component" value="Unassembled WGS sequence"/>
</dbReference>
<evidence type="ECO:0000313" key="3">
    <source>
        <dbReference type="Proteomes" id="UP000696485"/>
    </source>
</evidence>
<evidence type="ECO:0000256" key="1">
    <source>
        <dbReference type="SAM" id="MobiDB-lite"/>
    </source>
</evidence>
<dbReference type="AlphaFoldDB" id="A0A9P5S9T8"/>
<sequence>MDIQAQIQIELQRANQLKALHHSRRTSSIGGGPASPPSWTQPYGGPTPVEHQSPLTDNNPVSPSMTDPPFSGSSDRSSRPYSFGGANPENNFGPSAIEEQSSLTEVGAPSAIEHQSSLTEVDSSVLGKFGIYIFVSVNTLSKGVA</sequence>
<proteinExistence type="predicted"/>
<evidence type="ECO:0000313" key="2">
    <source>
        <dbReference type="EMBL" id="KAF9322974.1"/>
    </source>
</evidence>
<feature type="compositionally biased region" description="Polar residues" evidence="1">
    <location>
        <begin position="88"/>
        <end position="104"/>
    </location>
</feature>
<feature type="compositionally biased region" description="Low complexity" evidence="1">
    <location>
        <begin position="67"/>
        <end position="84"/>
    </location>
</feature>
<name>A0A9P5S9T8_9FUNG</name>
<accession>A0A9P5S9T8</accession>
<protein>
    <submittedName>
        <fullName evidence="2">Uncharacterized protein</fullName>
    </submittedName>
</protein>
<dbReference type="EMBL" id="JAAAUY010001402">
    <property type="protein sequence ID" value="KAF9322974.1"/>
    <property type="molecule type" value="Genomic_DNA"/>
</dbReference>
<comment type="caution">
    <text evidence="2">The sequence shown here is derived from an EMBL/GenBank/DDBJ whole genome shotgun (WGS) entry which is preliminary data.</text>
</comment>
<feature type="region of interest" description="Disordered" evidence="1">
    <location>
        <begin position="18"/>
        <end position="109"/>
    </location>
</feature>
<organism evidence="2 3">
    <name type="scientific">Podila minutissima</name>
    <dbReference type="NCBI Taxonomy" id="64525"/>
    <lineage>
        <taxon>Eukaryota</taxon>
        <taxon>Fungi</taxon>
        <taxon>Fungi incertae sedis</taxon>
        <taxon>Mucoromycota</taxon>
        <taxon>Mortierellomycotina</taxon>
        <taxon>Mortierellomycetes</taxon>
        <taxon>Mortierellales</taxon>
        <taxon>Mortierellaceae</taxon>
        <taxon>Podila</taxon>
    </lineage>
</organism>
<reference evidence="2" key="1">
    <citation type="journal article" date="2020" name="Fungal Divers.">
        <title>Resolving the Mortierellaceae phylogeny through synthesis of multi-gene phylogenetics and phylogenomics.</title>
        <authorList>
            <person name="Vandepol N."/>
            <person name="Liber J."/>
            <person name="Desiro A."/>
            <person name="Na H."/>
            <person name="Kennedy M."/>
            <person name="Barry K."/>
            <person name="Grigoriev I.V."/>
            <person name="Miller A.N."/>
            <person name="O'Donnell K."/>
            <person name="Stajich J.E."/>
            <person name="Bonito G."/>
        </authorList>
    </citation>
    <scope>NUCLEOTIDE SEQUENCE</scope>
    <source>
        <strain evidence="2">NVP1</strain>
    </source>
</reference>
<gene>
    <name evidence="2" type="ORF">BG006_001910</name>
</gene>
<keyword evidence="3" id="KW-1185">Reference proteome</keyword>